<name>A0ABS9ENN0_9BACT</name>
<dbReference type="InterPro" id="IPR036789">
    <property type="entry name" value="Ribosomal_uL6-like_a/b-dom_sf"/>
</dbReference>
<dbReference type="PRINTS" id="PR00059">
    <property type="entry name" value="RIBOSOMALL6"/>
</dbReference>
<proteinExistence type="inferred from homology"/>
<dbReference type="EMBL" id="JAKGUD010000001">
    <property type="protein sequence ID" value="MCF4141485.1"/>
    <property type="molecule type" value="Genomic_DNA"/>
</dbReference>
<evidence type="ECO:0000259" key="6">
    <source>
        <dbReference type="Pfam" id="PF00347"/>
    </source>
</evidence>
<dbReference type="RefSeq" id="WP_005661725.1">
    <property type="nucleotide sequence ID" value="NZ_JAKGUD010000001.1"/>
</dbReference>
<dbReference type="PROSITE" id="PS00525">
    <property type="entry name" value="RIBOSOMAL_L6_1"/>
    <property type="match status" value="1"/>
</dbReference>
<dbReference type="Gene3D" id="3.90.930.12">
    <property type="entry name" value="Ribosomal protein L6, alpha-beta domain"/>
    <property type="match status" value="2"/>
</dbReference>
<dbReference type="PANTHER" id="PTHR11655:SF14">
    <property type="entry name" value="LARGE RIBOSOMAL SUBUNIT PROTEIN UL6M"/>
    <property type="match status" value="1"/>
</dbReference>
<feature type="domain" description="Large ribosomal subunit protein uL6 alpha-beta" evidence="6">
    <location>
        <begin position="12"/>
        <end position="82"/>
    </location>
</feature>
<keyword evidence="3 5" id="KW-0699">rRNA-binding</keyword>
<dbReference type="InterPro" id="IPR019906">
    <property type="entry name" value="Ribosomal_uL6_bac-type"/>
</dbReference>
<keyword evidence="8" id="KW-1185">Reference proteome</keyword>
<dbReference type="Pfam" id="PF00347">
    <property type="entry name" value="Ribosomal_L6"/>
    <property type="match status" value="2"/>
</dbReference>
<comment type="function">
    <text evidence="3 5">This protein binds to the 23S rRNA, and is important in its secondary structure. It is located near the subunit interface in the base of the L7/L12 stalk, and near the tRNA binding site of the peptidyltransferase center.</text>
</comment>
<keyword evidence="2 3" id="KW-0687">Ribonucleoprotein</keyword>
<evidence type="ECO:0000313" key="8">
    <source>
        <dbReference type="Proteomes" id="UP001200430"/>
    </source>
</evidence>
<dbReference type="SUPFAM" id="SSF56053">
    <property type="entry name" value="Ribosomal protein L6"/>
    <property type="match status" value="2"/>
</dbReference>
<accession>A0ABS9ENN0</accession>
<evidence type="ECO:0000256" key="2">
    <source>
        <dbReference type="ARBA" id="ARBA00023274"/>
    </source>
</evidence>
<evidence type="ECO:0000256" key="4">
    <source>
        <dbReference type="RuleBase" id="RU003869"/>
    </source>
</evidence>
<dbReference type="Proteomes" id="UP001200430">
    <property type="component" value="Unassembled WGS sequence"/>
</dbReference>
<dbReference type="InterPro" id="IPR000702">
    <property type="entry name" value="Ribosomal_uL6-like"/>
</dbReference>
<evidence type="ECO:0000256" key="3">
    <source>
        <dbReference type="HAMAP-Rule" id="MF_01365"/>
    </source>
</evidence>
<dbReference type="PANTHER" id="PTHR11655">
    <property type="entry name" value="60S/50S RIBOSOMAL PROTEIN L6/L9"/>
    <property type="match status" value="1"/>
</dbReference>
<dbReference type="InterPro" id="IPR020040">
    <property type="entry name" value="Ribosomal_uL6_a/b-dom"/>
</dbReference>
<sequence>MSRIGLKPVTLPSGTTVSVANDKIVVKGAKGELSMPTIQDISVEVSDGIVKVARANELKKTKSAHGMVRAMIQNMVTGVTDGYEIKLEIVGVGYRAQMQGSNLQLSLGFSHPVIHEAPEGIEFATDGPTKLSVKGIDKQLVGQTAAIIRGYRPPEPYKGKGIRYEGEHIIRKAGKAGAK</sequence>
<dbReference type="NCBIfam" id="TIGR03654">
    <property type="entry name" value="L6_bact"/>
    <property type="match status" value="1"/>
</dbReference>
<evidence type="ECO:0000256" key="1">
    <source>
        <dbReference type="ARBA" id="ARBA00022980"/>
    </source>
</evidence>
<evidence type="ECO:0000313" key="7">
    <source>
        <dbReference type="EMBL" id="MCF4141485.1"/>
    </source>
</evidence>
<feature type="domain" description="Large ribosomal subunit protein uL6 alpha-beta" evidence="6">
    <location>
        <begin position="90"/>
        <end position="164"/>
    </location>
</feature>
<dbReference type="PIRSF" id="PIRSF002162">
    <property type="entry name" value="Ribosomal_L6"/>
    <property type="match status" value="1"/>
</dbReference>
<organism evidence="7 8">
    <name type="scientific">Dethiosulfovibrio marinus</name>
    <dbReference type="NCBI Taxonomy" id="133532"/>
    <lineage>
        <taxon>Bacteria</taxon>
        <taxon>Thermotogati</taxon>
        <taxon>Synergistota</taxon>
        <taxon>Synergistia</taxon>
        <taxon>Synergistales</taxon>
        <taxon>Dethiosulfovibrionaceae</taxon>
        <taxon>Dethiosulfovibrio</taxon>
    </lineage>
</organism>
<gene>
    <name evidence="3 7" type="primary">rplF</name>
    <name evidence="7" type="ORF">L2W38_01465</name>
</gene>
<comment type="similarity">
    <text evidence="3 4">Belongs to the universal ribosomal protein uL6 family.</text>
</comment>
<protein>
    <recommendedName>
        <fullName evidence="3">Large ribosomal subunit protein uL6</fullName>
    </recommendedName>
</protein>
<comment type="subunit">
    <text evidence="3">Part of the 50S ribosomal subunit.</text>
</comment>
<dbReference type="InterPro" id="IPR002358">
    <property type="entry name" value="Ribosomal_uL6_CS"/>
</dbReference>
<dbReference type="GO" id="GO:0005840">
    <property type="term" value="C:ribosome"/>
    <property type="evidence" value="ECO:0007669"/>
    <property type="project" value="UniProtKB-KW"/>
</dbReference>
<keyword evidence="3 5" id="KW-0694">RNA-binding</keyword>
<reference evidence="7 8" key="1">
    <citation type="submission" date="2022-01" db="EMBL/GenBank/DDBJ databases">
        <title>Dethiosulfovibrio faecalis sp. nov., a novel proteolytic, non-sulfur-reducing bacterium isolated from a marine aquaculture solid waste bioreactor.</title>
        <authorList>
            <person name="Grabowski S."/>
            <person name="Apolinario E."/>
            <person name="Schneider N."/>
            <person name="Marshall C.W."/>
            <person name="Sowers K.R."/>
        </authorList>
    </citation>
    <scope>NUCLEOTIDE SEQUENCE [LARGE SCALE GENOMIC DNA]</scope>
    <source>
        <strain evidence="7 8">DSM 12537</strain>
    </source>
</reference>
<comment type="caution">
    <text evidence="7">The sequence shown here is derived from an EMBL/GenBank/DDBJ whole genome shotgun (WGS) entry which is preliminary data.</text>
</comment>
<evidence type="ECO:0000256" key="5">
    <source>
        <dbReference type="RuleBase" id="RU003870"/>
    </source>
</evidence>
<keyword evidence="1 3" id="KW-0689">Ribosomal protein</keyword>
<dbReference type="HAMAP" id="MF_01365_B">
    <property type="entry name" value="Ribosomal_uL6_B"/>
    <property type="match status" value="1"/>
</dbReference>